<evidence type="ECO:0000313" key="3">
    <source>
        <dbReference type="Proteomes" id="UP000426027"/>
    </source>
</evidence>
<organism evidence="2 3">
    <name type="scientific">Phnomibacter ginsenosidimutans</name>
    <dbReference type="NCBI Taxonomy" id="2676868"/>
    <lineage>
        <taxon>Bacteria</taxon>
        <taxon>Pseudomonadati</taxon>
        <taxon>Bacteroidota</taxon>
        <taxon>Chitinophagia</taxon>
        <taxon>Chitinophagales</taxon>
        <taxon>Chitinophagaceae</taxon>
        <taxon>Phnomibacter</taxon>
    </lineage>
</organism>
<reference evidence="2 3" key="1">
    <citation type="submission" date="2019-11" db="EMBL/GenBank/DDBJ databases">
        <authorList>
            <person name="Im W.T."/>
        </authorList>
    </citation>
    <scope>NUCLEOTIDE SEQUENCE [LARGE SCALE GENOMIC DNA]</scope>
    <source>
        <strain evidence="2 3">SB-02</strain>
    </source>
</reference>
<dbReference type="EMBL" id="CP046566">
    <property type="protein sequence ID" value="QGW27203.1"/>
    <property type="molecule type" value="Genomic_DNA"/>
</dbReference>
<dbReference type="KEGG" id="fls:GLV81_02970"/>
<accession>A0A6I6G6X6</accession>
<keyword evidence="1" id="KW-0812">Transmembrane</keyword>
<sequence length="85" mass="9599">MNRIKKILGLVWIALALAVLYFGITVLGWPKLNSGKQDDLVFGIIIIFILLPIVVGGLFLFGLYAWQGEYELIDDNPEHAHFIED</sequence>
<dbReference type="Pfam" id="PF20664">
    <property type="entry name" value="DUF6814"/>
    <property type="match status" value="1"/>
</dbReference>
<keyword evidence="1" id="KW-1133">Transmembrane helix</keyword>
<dbReference type="Proteomes" id="UP000426027">
    <property type="component" value="Chromosome"/>
</dbReference>
<feature type="transmembrane region" description="Helical" evidence="1">
    <location>
        <begin position="7"/>
        <end position="29"/>
    </location>
</feature>
<dbReference type="RefSeq" id="WP_157476727.1">
    <property type="nucleotide sequence ID" value="NZ_CP046566.1"/>
</dbReference>
<name>A0A6I6G6X6_9BACT</name>
<keyword evidence="3" id="KW-1185">Reference proteome</keyword>
<dbReference type="InterPro" id="IPR049211">
    <property type="entry name" value="DUF6814"/>
</dbReference>
<evidence type="ECO:0000313" key="2">
    <source>
        <dbReference type="EMBL" id="QGW27203.1"/>
    </source>
</evidence>
<dbReference type="AlphaFoldDB" id="A0A6I6G6X6"/>
<feature type="transmembrane region" description="Helical" evidence="1">
    <location>
        <begin position="41"/>
        <end position="66"/>
    </location>
</feature>
<evidence type="ECO:0000256" key="1">
    <source>
        <dbReference type="SAM" id="Phobius"/>
    </source>
</evidence>
<gene>
    <name evidence="2" type="ORF">GLV81_02970</name>
</gene>
<keyword evidence="1" id="KW-0472">Membrane</keyword>
<proteinExistence type="predicted"/>
<protein>
    <submittedName>
        <fullName evidence="2">Uncharacterized protein</fullName>
    </submittedName>
</protein>